<dbReference type="Proteomes" id="UP000464262">
    <property type="component" value="Chromosome 2"/>
</dbReference>
<dbReference type="AlphaFoldDB" id="A0A7Z2YGD4"/>
<feature type="chain" id="PRO_5031553126" evidence="2">
    <location>
        <begin position="20"/>
        <end position="336"/>
    </location>
</feature>
<dbReference type="InterPro" id="IPR019734">
    <property type="entry name" value="TPR_rpt"/>
</dbReference>
<dbReference type="SUPFAM" id="SSF48371">
    <property type="entry name" value="ARM repeat"/>
    <property type="match status" value="1"/>
</dbReference>
<accession>A0A7Z2YGD4</accession>
<dbReference type="KEGG" id="vas:GT360_21710"/>
<keyword evidence="4" id="KW-1185">Reference proteome</keyword>
<evidence type="ECO:0000313" key="4">
    <source>
        <dbReference type="Proteomes" id="UP000464262"/>
    </source>
</evidence>
<reference evidence="3 4" key="1">
    <citation type="submission" date="2020-01" db="EMBL/GenBank/DDBJ databases">
        <title>Whole genome and functional gene identification of agarase of Vibrio HN897.</title>
        <authorList>
            <person name="Liu Y."/>
            <person name="Zhao Z."/>
        </authorList>
    </citation>
    <scope>NUCLEOTIDE SEQUENCE [LARGE SCALE GENOMIC DNA]</scope>
    <source>
        <strain evidence="3 4">HN897</strain>
    </source>
</reference>
<keyword evidence="1" id="KW-0802">TPR repeat</keyword>
<protein>
    <submittedName>
        <fullName evidence="3">Tetratricopeptide repeat protein</fullName>
    </submittedName>
</protein>
<dbReference type="Gene3D" id="1.25.10.10">
    <property type="entry name" value="Leucine-rich Repeat Variant"/>
    <property type="match status" value="1"/>
</dbReference>
<evidence type="ECO:0000256" key="2">
    <source>
        <dbReference type="SAM" id="SignalP"/>
    </source>
</evidence>
<dbReference type="Pfam" id="PF14559">
    <property type="entry name" value="TPR_19"/>
    <property type="match status" value="1"/>
</dbReference>
<dbReference type="InterPro" id="IPR011990">
    <property type="entry name" value="TPR-like_helical_dom_sf"/>
</dbReference>
<keyword evidence="2" id="KW-0732">Signal</keyword>
<dbReference type="SMART" id="SM00028">
    <property type="entry name" value="TPR"/>
    <property type="match status" value="2"/>
</dbReference>
<dbReference type="PROSITE" id="PS50005">
    <property type="entry name" value="TPR"/>
    <property type="match status" value="1"/>
</dbReference>
<proteinExistence type="predicted"/>
<feature type="repeat" description="TPR" evidence="1">
    <location>
        <begin position="193"/>
        <end position="226"/>
    </location>
</feature>
<dbReference type="RefSeq" id="WP_164651094.1">
    <property type="nucleotide sequence ID" value="NZ_CP047476.1"/>
</dbReference>
<dbReference type="SUPFAM" id="SSF48452">
    <property type="entry name" value="TPR-like"/>
    <property type="match status" value="1"/>
</dbReference>
<organism evidence="3 4">
    <name type="scientific">Vibrio astriarenae</name>
    <dbReference type="NCBI Taxonomy" id="1481923"/>
    <lineage>
        <taxon>Bacteria</taxon>
        <taxon>Pseudomonadati</taxon>
        <taxon>Pseudomonadota</taxon>
        <taxon>Gammaproteobacteria</taxon>
        <taxon>Vibrionales</taxon>
        <taxon>Vibrionaceae</taxon>
        <taxon>Vibrio</taxon>
    </lineage>
</organism>
<evidence type="ECO:0000256" key="1">
    <source>
        <dbReference type="PROSITE-ProRule" id="PRU00339"/>
    </source>
</evidence>
<dbReference type="Gene3D" id="1.25.40.10">
    <property type="entry name" value="Tetratricopeptide repeat domain"/>
    <property type="match status" value="1"/>
</dbReference>
<name>A0A7Z2YGD4_9VIBR</name>
<dbReference type="InterPro" id="IPR011989">
    <property type="entry name" value="ARM-like"/>
</dbReference>
<gene>
    <name evidence="3" type="ORF">GT360_21710</name>
</gene>
<dbReference type="InterPro" id="IPR016024">
    <property type="entry name" value="ARM-type_fold"/>
</dbReference>
<feature type="signal peptide" evidence="2">
    <location>
        <begin position="1"/>
        <end position="19"/>
    </location>
</feature>
<evidence type="ECO:0000313" key="3">
    <source>
        <dbReference type="EMBL" id="QIA66109.1"/>
    </source>
</evidence>
<sequence>MKKFTLCLLVTLLSLSAMATPTAQGPLRAETVVAQDAPKDMSQLSYQAQDVRLSDEERAAALRALGQQPSQNGLVAVARALKDESPVLREAAVIGAAPYQLEHRWTMLSPLLNDEVKSVRLSAVMSLISGYSQLDDQQKADMRATITELKEFLPTQDDLDSQLLLADVLRWTGDYANAEVKYKKLLEQDPQRADLWLNLSDNYRAQHKDQKAVEILDQAILTIPENGDFHYAKSLALVRLDSRDLAAGEMEKATQLKPENSYYWYLNGVLQEPINLDNSVASFETAYMLSGSSEHLYALCDIYIRSDHDNSQVCLDALSQQAPPFVIEQLQAQMSN</sequence>
<dbReference type="EMBL" id="CP047476">
    <property type="protein sequence ID" value="QIA66109.1"/>
    <property type="molecule type" value="Genomic_DNA"/>
</dbReference>